<feature type="domain" description="DUF4387" evidence="1">
    <location>
        <begin position="5"/>
        <end position="100"/>
    </location>
</feature>
<name>A0A1I7ERI1_9BURK</name>
<evidence type="ECO:0000313" key="2">
    <source>
        <dbReference type="EMBL" id="SFU26514.1"/>
    </source>
</evidence>
<dbReference type="Pfam" id="PF14330">
    <property type="entry name" value="DUF4387"/>
    <property type="match status" value="1"/>
</dbReference>
<protein>
    <recommendedName>
        <fullName evidence="1">DUF4387 domain-containing protein</fullName>
    </recommendedName>
</protein>
<dbReference type="EMBL" id="FPBH01000057">
    <property type="protein sequence ID" value="SFU26514.1"/>
    <property type="molecule type" value="Genomic_DNA"/>
</dbReference>
<dbReference type="AlphaFoldDB" id="A0A1I7ERI1"/>
<sequence>MPKIIEVCNQVRSKNAGPFWITIDLRFPDDASFQRYHLAPALQPNAIAALYGVDPNLIKYFSLPTLRVVKISYPRLYPQGGVVERDMHGGQQYVRLLDVELEAQ</sequence>
<dbReference type="OrthoDB" id="9796125at2"/>
<dbReference type="Proteomes" id="UP000198844">
    <property type="component" value="Unassembled WGS sequence"/>
</dbReference>
<gene>
    <name evidence="2" type="ORF">SAMN05192563_105725</name>
</gene>
<dbReference type="InterPro" id="IPR025496">
    <property type="entry name" value="DUF4387"/>
</dbReference>
<reference evidence="2 3" key="1">
    <citation type="submission" date="2016-10" db="EMBL/GenBank/DDBJ databases">
        <authorList>
            <person name="de Groot N.N."/>
        </authorList>
    </citation>
    <scope>NUCLEOTIDE SEQUENCE [LARGE SCALE GENOMIC DNA]</scope>
    <source>
        <strain evidence="2 3">LMG 27731</strain>
    </source>
</reference>
<accession>A0A1I7ERI1</accession>
<evidence type="ECO:0000313" key="3">
    <source>
        <dbReference type="Proteomes" id="UP000198844"/>
    </source>
</evidence>
<evidence type="ECO:0000259" key="1">
    <source>
        <dbReference type="Pfam" id="PF14330"/>
    </source>
</evidence>
<organism evidence="2 3">
    <name type="scientific">Paraburkholderia aspalathi</name>
    <dbReference type="NCBI Taxonomy" id="1324617"/>
    <lineage>
        <taxon>Bacteria</taxon>
        <taxon>Pseudomonadati</taxon>
        <taxon>Pseudomonadota</taxon>
        <taxon>Betaproteobacteria</taxon>
        <taxon>Burkholderiales</taxon>
        <taxon>Burkholderiaceae</taxon>
        <taxon>Paraburkholderia</taxon>
    </lineage>
</organism>
<proteinExistence type="predicted"/>
<dbReference type="RefSeq" id="WP_093647307.1">
    <property type="nucleotide sequence ID" value="NZ_FPBH01000057.1"/>
</dbReference>